<dbReference type="AlphaFoldDB" id="A0A8S1FD08"/>
<accession>A0A8S1FD08</accession>
<keyword evidence="2" id="KW-1185">Reference proteome</keyword>
<dbReference type="OrthoDB" id="5848603at2759"/>
<reference evidence="1 2" key="1">
    <citation type="submission" date="2020-04" db="EMBL/GenBank/DDBJ databases">
        <authorList>
            <person name="Laetsch R D."/>
            <person name="Stevens L."/>
            <person name="Kumar S."/>
            <person name="Blaxter L. M."/>
        </authorList>
    </citation>
    <scope>NUCLEOTIDE SEQUENCE [LARGE SCALE GENOMIC DNA]</scope>
</reference>
<protein>
    <submittedName>
        <fullName evidence="1">Uncharacterized protein</fullName>
    </submittedName>
</protein>
<organism evidence="1 2">
    <name type="scientific">Caenorhabditis bovis</name>
    <dbReference type="NCBI Taxonomy" id="2654633"/>
    <lineage>
        <taxon>Eukaryota</taxon>
        <taxon>Metazoa</taxon>
        <taxon>Ecdysozoa</taxon>
        <taxon>Nematoda</taxon>
        <taxon>Chromadorea</taxon>
        <taxon>Rhabditida</taxon>
        <taxon>Rhabditina</taxon>
        <taxon>Rhabditomorpha</taxon>
        <taxon>Rhabditoidea</taxon>
        <taxon>Rhabditidae</taxon>
        <taxon>Peloderinae</taxon>
        <taxon>Caenorhabditis</taxon>
    </lineage>
</organism>
<proteinExistence type="predicted"/>
<name>A0A8S1FD08_9PELO</name>
<dbReference type="Proteomes" id="UP000494206">
    <property type="component" value="Unassembled WGS sequence"/>
</dbReference>
<gene>
    <name evidence="1" type="ORF">CBOVIS_LOCUS12600</name>
</gene>
<comment type="caution">
    <text evidence="1">The sequence shown here is derived from an EMBL/GenBank/DDBJ whole genome shotgun (WGS) entry which is preliminary data.</text>
</comment>
<sequence>MADIGNVDEGMCSVYSVPPSETNCSISEALSKQMNAINEFAHESAISVSEYSDYKSEANVSMTDGFAPAALFDATEYTALPSEANATMGSSMEASVYSAPKSETIVTLKDGFEPCEDLRAVYMSAYSAPPSEVGVTMRSGFEQCSDMKALQIRQFYRDFEDEMTAIDGEFLSECKILLISDASRSISDDGADIQQQLGIPAEASSTMSINNDAESYMLKTQYQHEI</sequence>
<evidence type="ECO:0000313" key="1">
    <source>
        <dbReference type="EMBL" id="CAB3411179.1"/>
    </source>
</evidence>
<dbReference type="EMBL" id="CADEPM010000012">
    <property type="protein sequence ID" value="CAB3411179.1"/>
    <property type="molecule type" value="Genomic_DNA"/>
</dbReference>
<evidence type="ECO:0000313" key="2">
    <source>
        <dbReference type="Proteomes" id="UP000494206"/>
    </source>
</evidence>